<gene>
    <name evidence="2" type="ORF">OC846_006022</name>
</gene>
<dbReference type="Proteomes" id="UP001176517">
    <property type="component" value="Unassembled WGS sequence"/>
</dbReference>
<reference evidence="2" key="1">
    <citation type="journal article" date="2023" name="PhytoFront">
        <title>Draft Genome Resources of Seven Strains of Tilletia horrida, Causal Agent of Kernel Smut of Rice.</title>
        <authorList>
            <person name="Khanal S."/>
            <person name="Antony Babu S."/>
            <person name="Zhou X.G."/>
        </authorList>
    </citation>
    <scope>NUCLEOTIDE SEQUENCE</scope>
    <source>
        <strain evidence="2">TX6</strain>
    </source>
</reference>
<accession>A0AAN6GJM2</accession>
<feature type="signal peptide" evidence="1">
    <location>
        <begin position="1"/>
        <end position="23"/>
    </location>
</feature>
<name>A0AAN6GJM2_9BASI</name>
<evidence type="ECO:0000313" key="2">
    <source>
        <dbReference type="EMBL" id="KAK0544560.1"/>
    </source>
</evidence>
<evidence type="ECO:0000256" key="1">
    <source>
        <dbReference type="SAM" id="SignalP"/>
    </source>
</evidence>
<organism evidence="2 3">
    <name type="scientific">Tilletia horrida</name>
    <dbReference type="NCBI Taxonomy" id="155126"/>
    <lineage>
        <taxon>Eukaryota</taxon>
        <taxon>Fungi</taxon>
        <taxon>Dikarya</taxon>
        <taxon>Basidiomycota</taxon>
        <taxon>Ustilaginomycotina</taxon>
        <taxon>Exobasidiomycetes</taxon>
        <taxon>Tilletiales</taxon>
        <taxon>Tilletiaceae</taxon>
        <taxon>Tilletia</taxon>
    </lineage>
</organism>
<evidence type="ECO:0000313" key="3">
    <source>
        <dbReference type="Proteomes" id="UP001176517"/>
    </source>
</evidence>
<protein>
    <submittedName>
        <fullName evidence="2">Uncharacterized protein</fullName>
    </submittedName>
</protein>
<comment type="caution">
    <text evidence="2">The sequence shown here is derived from an EMBL/GenBank/DDBJ whole genome shotgun (WGS) entry which is preliminary data.</text>
</comment>
<proteinExistence type="predicted"/>
<feature type="chain" id="PRO_5043019796" evidence="1">
    <location>
        <begin position="24"/>
        <end position="290"/>
    </location>
</feature>
<keyword evidence="3" id="KW-1185">Reference proteome</keyword>
<sequence>MQLSSSLVLILSALALAVSPIRAADVPPTPATDSSVLETRSGGTIGIGKGFGTGLGGFYDGVGTGRIGGFKAGRGRHGLKFKSKLYHHANAIHHNAHAAKVNAVNKVHAAAAKSIAHHHHNYKARVKLHKEHFHAGFGGRGGKGKFVHRSVGFGNFGGKGAGFGSGFGGSRLGYGGFGGKGVGLGGGRLGYGYGPGFGGVGGARAAGFAGGKGVGLGGYGGYGKGFRVDHDRVVKVKKIKHHNNNDKAAAAAKLNAANAVHAAAAHQNLNHADVDAKHAHKFRAGGRGKF</sequence>
<dbReference type="EMBL" id="JAPDMZ010000275">
    <property type="protein sequence ID" value="KAK0544560.1"/>
    <property type="molecule type" value="Genomic_DNA"/>
</dbReference>
<keyword evidence="1" id="KW-0732">Signal</keyword>
<dbReference type="AlphaFoldDB" id="A0AAN6GJM2"/>